<dbReference type="OrthoDB" id="3029470at2759"/>
<sequence>MNTTPEPILDIEDALVSDENPARDEDTLDYQRCARLHNYLVAYAYMARNGTTTPDLDALAGESWFFNQPPEKIEAIRARLDPSLNSFLDSIYDPPPGFFYWVNRLRMDLVDESFPLEDKNDSEGKERFVVIYDTSPDLGPHCLGVLYDQVNHRASFPLTIENSESIEPVAEHWDMWLPLETILTQWIHMLRMGKITADPRNPRDLSDDEANSRHQLGLWCWHPYCPAQIDSTVAAMDRYTDAIESRMPQRSLLPILSPDAPLFTDAELDAALVPKECFLRSFLTRVRTPRFKRIAPGLEVPHDNDAFAARQMFNNAEGQGRDVPSFLLFACADDSRKIGFNEELHRLFFGSRNDVPFNEGDPVPTGVYSPSVNRFEYDAEETGFHLLLPFALRPNPADEDGARRSDGTLVPSGSFTQLFQHGIFHPFGGEHRAQRLERLFDRWTELVECGVWTVDDHGVEGDIDMFQDADHGAWEDYWIAPSW</sequence>
<dbReference type="VEuPathDB" id="FungiDB:ASPBRDRAFT_48789"/>
<evidence type="ECO:0000313" key="2">
    <source>
        <dbReference type="Proteomes" id="UP000184499"/>
    </source>
</evidence>
<keyword evidence="2" id="KW-1185">Reference proteome</keyword>
<name>A0A1L9U4J9_ASPBC</name>
<gene>
    <name evidence="1" type="ORF">ASPBRDRAFT_48789</name>
</gene>
<proteinExistence type="predicted"/>
<evidence type="ECO:0000313" key="1">
    <source>
        <dbReference type="EMBL" id="OJJ66493.1"/>
    </source>
</evidence>
<dbReference type="RefSeq" id="XP_067473743.1">
    <property type="nucleotide sequence ID" value="XM_067626162.1"/>
</dbReference>
<dbReference type="STRING" id="767769.A0A1L9U4J9"/>
<reference evidence="2" key="1">
    <citation type="journal article" date="2017" name="Genome Biol.">
        <title>Comparative genomics reveals high biological diversity and specific adaptations in the industrially and medically important fungal genus Aspergillus.</title>
        <authorList>
            <person name="de Vries R.P."/>
            <person name="Riley R."/>
            <person name="Wiebenga A."/>
            <person name="Aguilar-Osorio G."/>
            <person name="Amillis S."/>
            <person name="Uchima C.A."/>
            <person name="Anderluh G."/>
            <person name="Asadollahi M."/>
            <person name="Askin M."/>
            <person name="Barry K."/>
            <person name="Battaglia E."/>
            <person name="Bayram O."/>
            <person name="Benocci T."/>
            <person name="Braus-Stromeyer S.A."/>
            <person name="Caldana C."/>
            <person name="Canovas D."/>
            <person name="Cerqueira G.C."/>
            <person name="Chen F."/>
            <person name="Chen W."/>
            <person name="Choi C."/>
            <person name="Clum A."/>
            <person name="Dos Santos R.A."/>
            <person name="Damasio A.R."/>
            <person name="Diallinas G."/>
            <person name="Emri T."/>
            <person name="Fekete E."/>
            <person name="Flipphi M."/>
            <person name="Freyberg S."/>
            <person name="Gallo A."/>
            <person name="Gournas C."/>
            <person name="Habgood R."/>
            <person name="Hainaut M."/>
            <person name="Harispe M.L."/>
            <person name="Henrissat B."/>
            <person name="Hilden K.S."/>
            <person name="Hope R."/>
            <person name="Hossain A."/>
            <person name="Karabika E."/>
            <person name="Karaffa L."/>
            <person name="Karanyi Z."/>
            <person name="Krasevec N."/>
            <person name="Kuo A."/>
            <person name="Kusch H."/>
            <person name="LaButti K."/>
            <person name="Lagendijk E.L."/>
            <person name="Lapidus A."/>
            <person name="Levasseur A."/>
            <person name="Lindquist E."/>
            <person name="Lipzen A."/>
            <person name="Logrieco A.F."/>
            <person name="MacCabe A."/>
            <person name="Maekelae M.R."/>
            <person name="Malavazi I."/>
            <person name="Melin P."/>
            <person name="Meyer V."/>
            <person name="Mielnichuk N."/>
            <person name="Miskei M."/>
            <person name="Molnar A.P."/>
            <person name="Mule G."/>
            <person name="Ngan C.Y."/>
            <person name="Orejas M."/>
            <person name="Orosz E."/>
            <person name="Ouedraogo J.P."/>
            <person name="Overkamp K.M."/>
            <person name="Park H.-S."/>
            <person name="Perrone G."/>
            <person name="Piumi F."/>
            <person name="Punt P.J."/>
            <person name="Ram A.F."/>
            <person name="Ramon A."/>
            <person name="Rauscher S."/>
            <person name="Record E."/>
            <person name="Riano-Pachon D.M."/>
            <person name="Robert V."/>
            <person name="Roehrig J."/>
            <person name="Ruller R."/>
            <person name="Salamov A."/>
            <person name="Salih N.S."/>
            <person name="Samson R.A."/>
            <person name="Sandor E."/>
            <person name="Sanguinetti M."/>
            <person name="Schuetze T."/>
            <person name="Sepcic K."/>
            <person name="Shelest E."/>
            <person name="Sherlock G."/>
            <person name="Sophianopoulou V."/>
            <person name="Squina F.M."/>
            <person name="Sun H."/>
            <person name="Susca A."/>
            <person name="Todd R.B."/>
            <person name="Tsang A."/>
            <person name="Unkles S.E."/>
            <person name="van de Wiele N."/>
            <person name="van Rossen-Uffink D."/>
            <person name="Oliveira J.V."/>
            <person name="Vesth T.C."/>
            <person name="Visser J."/>
            <person name="Yu J.-H."/>
            <person name="Zhou M."/>
            <person name="Andersen M.R."/>
            <person name="Archer D.B."/>
            <person name="Baker S.E."/>
            <person name="Benoit I."/>
            <person name="Brakhage A.A."/>
            <person name="Braus G.H."/>
            <person name="Fischer R."/>
            <person name="Frisvad J.C."/>
            <person name="Goldman G.H."/>
            <person name="Houbraken J."/>
            <person name="Oakley B."/>
            <person name="Pocsi I."/>
            <person name="Scazzocchio C."/>
            <person name="Seiboth B."/>
            <person name="vanKuyk P.A."/>
            <person name="Wortman J."/>
            <person name="Dyer P.S."/>
            <person name="Grigoriev I.V."/>
        </authorList>
    </citation>
    <scope>NUCLEOTIDE SEQUENCE [LARGE SCALE GENOMIC DNA]</scope>
    <source>
        <strain evidence="2">CBS 101740 / IMI 381727 / IBT 21946</strain>
    </source>
</reference>
<accession>A0A1L9U4J9</accession>
<organism evidence="1 2">
    <name type="scientific">Aspergillus brasiliensis (strain CBS 101740 / IMI 381727 / IBT 21946)</name>
    <dbReference type="NCBI Taxonomy" id="767769"/>
    <lineage>
        <taxon>Eukaryota</taxon>
        <taxon>Fungi</taxon>
        <taxon>Dikarya</taxon>
        <taxon>Ascomycota</taxon>
        <taxon>Pezizomycotina</taxon>
        <taxon>Eurotiomycetes</taxon>
        <taxon>Eurotiomycetidae</taxon>
        <taxon>Eurotiales</taxon>
        <taxon>Aspergillaceae</taxon>
        <taxon>Aspergillus</taxon>
        <taxon>Aspergillus subgen. Circumdati</taxon>
    </lineage>
</organism>
<dbReference type="GeneID" id="93578650"/>
<dbReference type="OMA" id="ILTQWIY"/>
<dbReference type="Proteomes" id="UP000184499">
    <property type="component" value="Unassembled WGS sequence"/>
</dbReference>
<dbReference type="EMBL" id="KV878698">
    <property type="protein sequence ID" value="OJJ66493.1"/>
    <property type="molecule type" value="Genomic_DNA"/>
</dbReference>
<protein>
    <submittedName>
        <fullName evidence="1">Uncharacterized protein</fullName>
    </submittedName>
</protein>
<dbReference type="AlphaFoldDB" id="A0A1L9U4J9"/>